<gene>
    <name evidence="1" type="ORF">GALMADRAFT_928667</name>
</gene>
<proteinExistence type="predicted"/>
<protein>
    <submittedName>
        <fullName evidence="1">Uncharacterized protein</fullName>
    </submittedName>
</protein>
<dbReference type="HOGENOM" id="CLU_2320557_0_0_1"/>
<accession>A0A067SH28</accession>
<evidence type="ECO:0000313" key="2">
    <source>
        <dbReference type="Proteomes" id="UP000027222"/>
    </source>
</evidence>
<dbReference type="EMBL" id="KL142403">
    <property type="protein sequence ID" value="KDR69317.1"/>
    <property type="molecule type" value="Genomic_DNA"/>
</dbReference>
<keyword evidence="2" id="KW-1185">Reference proteome</keyword>
<reference evidence="2" key="1">
    <citation type="journal article" date="2014" name="Proc. Natl. Acad. Sci. U.S.A.">
        <title>Extensive sampling of basidiomycete genomes demonstrates inadequacy of the white-rot/brown-rot paradigm for wood decay fungi.</title>
        <authorList>
            <person name="Riley R."/>
            <person name="Salamov A.A."/>
            <person name="Brown D.W."/>
            <person name="Nagy L.G."/>
            <person name="Floudas D."/>
            <person name="Held B.W."/>
            <person name="Levasseur A."/>
            <person name="Lombard V."/>
            <person name="Morin E."/>
            <person name="Otillar R."/>
            <person name="Lindquist E.A."/>
            <person name="Sun H."/>
            <person name="LaButti K.M."/>
            <person name="Schmutz J."/>
            <person name="Jabbour D."/>
            <person name="Luo H."/>
            <person name="Baker S.E."/>
            <person name="Pisabarro A.G."/>
            <person name="Walton J.D."/>
            <person name="Blanchette R.A."/>
            <person name="Henrissat B."/>
            <person name="Martin F."/>
            <person name="Cullen D."/>
            <person name="Hibbett D.S."/>
            <person name="Grigoriev I.V."/>
        </authorList>
    </citation>
    <scope>NUCLEOTIDE SEQUENCE [LARGE SCALE GENOMIC DNA]</scope>
    <source>
        <strain evidence="2">CBS 339.88</strain>
    </source>
</reference>
<evidence type="ECO:0000313" key="1">
    <source>
        <dbReference type="EMBL" id="KDR69317.1"/>
    </source>
</evidence>
<dbReference type="AlphaFoldDB" id="A0A067SH28"/>
<organism evidence="1 2">
    <name type="scientific">Galerina marginata (strain CBS 339.88)</name>
    <dbReference type="NCBI Taxonomy" id="685588"/>
    <lineage>
        <taxon>Eukaryota</taxon>
        <taxon>Fungi</taxon>
        <taxon>Dikarya</taxon>
        <taxon>Basidiomycota</taxon>
        <taxon>Agaricomycotina</taxon>
        <taxon>Agaricomycetes</taxon>
        <taxon>Agaricomycetidae</taxon>
        <taxon>Agaricales</taxon>
        <taxon>Agaricineae</taxon>
        <taxon>Strophariaceae</taxon>
        <taxon>Galerina</taxon>
    </lineage>
</organism>
<name>A0A067SH28_GALM3</name>
<dbReference type="Proteomes" id="UP000027222">
    <property type="component" value="Unassembled WGS sequence"/>
</dbReference>
<sequence>MTPKESLRILNAMRSSWPPRATSLAASFLNIIHICQTCHLSGITPQLLGIVLRISELLGQPAVMNSPPGIRRHPISFEDLRDCLDRFLELVQVHPYTND</sequence>